<keyword evidence="5" id="KW-0812">Transmembrane</keyword>
<dbReference type="PROSITE" id="PS01360">
    <property type="entry name" value="ZF_MYND_1"/>
    <property type="match status" value="1"/>
</dbReference>
<organism evidence="7 8">
    <name type="scientific">Amylocarpus encephaloides</name>
    <dbReference type="NCBI Taxonomy" id="45428"/>
    <lineage>
        <taxon>Eukaryota</taxon>
        <taxon>Fungi</taxon>
        <taxon>Dikarya</taxon>
        <taxon>Ascomycota</taxon>
        <taxon>Pezizomycotina</taxon>
        <taxon>Leotiomycetes</taxon>
        <taxon>Helotiales</taxon>
        <taxon>Helotiales incertae sedis</taxon>
        <taxon>Amylocarpus</taxon>
    </lineage>
</organism>
<dbReference type="Pfam" id="PF01753">
    <property type="entry name" value="zf-MYND"/>
    <property type="match status" value="1"/>
</dbReference>
<dbReference type="Proteomes" id="UP000824998">
    <property type="component" value="Unassembled WGS sequence"/>
</dbReference>
<accession>A0A9P8C2Z8</accession>
<dbReference type="PROSITE" id="PS50865">
    <property type="entry name" value="ZF_MYND_2"/>
    <property type="match status" value="1"/>
</dbReference>
<dbReference type="InterPro" id="IPR002893">
    <property type="entry name" value="Znf_MYND"/>
</dbReference>
<gene>
    <name evidence="7" type="ORF">BJ875DRAFT_469211</name>
</gene>
<name>A0A9P8C2Z8_9HELO</name>
<feature type="transmembrane region" description="Helical" evidence="5">
    <location>
        <begin position="208"/>
        <end position="231"/>
    </location>
</feature>
<protein>
    <recommendedName>
        <fullName evidence="6">MYND-type domain-containing protein</fullName>
    </recommendedName>
</protein>
<proteinExistence type="predicted"/>
<reference evidence="7" key="1">
    <citation type="journal article" date="2021" name="IMA Fungus">
        <title>Genomic characterization of three marine fungi, including Emericellopsis atlantica sp. nov. with signatures of a generalist lifestyle and marine biomass degradation.</title>
        <authorList>
            <person name="Hagestad O.C."/>
            <person name="Hou L."/>
            <person name="Andersen J.H."/>
            <person name="Hansen E.H."/>
            <person name="Altermark B."/>
            <person name="Li C."/>
            <person name="Kuhnert E."/>
            <person name="Cox R.J."/>
            <person name="Crous P.W."/>
            <person name="Spatafora J.W."/>
            <person name="Lail K."/>
            <person name="Amirebrahimi M."/>
            <person name="Lipzen A."/>
            <person name="Pangilinan J."/>
            <person name="Andreopoulos W."/>
            <person name="Hayes R.D."/>
            <person name="Ng V."/>
            <person name="Grigoriev I.V."/>
            <person name="Jackson S.A."/>
            <person name="Sutton T.D.S."/>
            <person name="Dobson A.D.W."/>
            <person name="Rama T."/>
        </authorList>
    </citation>
    <scope>NUCLEOTIDE SEQUENCE</scope>
    <source>
        <strain evidence="7">TRa018bII</strain>
    </source>
</reference>
<feature type="domain" description="MYND-type" evidence="6">
    <location>
        <begin position="9"/>
        <end position="45"/>
    </location>
</feature>
<keyword evidence="8" id="KW-1185">Reference proteome</keyword>
<evidence type="ECO:0000256" key="3">
    <source>
        <dbReference type="ARBA" id="ARBA00022833"/>
    </source>
</evidence>
<keyword evidence="2 4" id="KW-0863">Zinc-finger</keyword>
<evidence type="ECO:0000313" key="7">
    <source>
        <dbReference type="EMBL" id="KAG9231525.1"/>
    </source>
</evidence>
<dbReference type="SUPFAM" id="SSF144232">
    <property type="entry name" value="HIT/MYND zinc finger-like"/>
    <property type="match status" value="1"/>
</dbReference>
<evidence type="ECO:0000256" key="2">
    <source>
        <dbReference type="ARBA" id="ARBA00022771"/>
    </source>
</evidence>
<keyword evidence="1" id="KW-0479">Metal-binding</keyword>
<dbReference type="GO" id="GO:0008270">
    <property type="term" value="F:zinc ion binding"/>
    <property type="evidence" value="ECO:0007669"/>
    <property type="project" value="UniProtKB-KW"/>
</dbReference>
<evidence type="ECO:0000256" key="1">
    <source>
        <dbReference type="ARBA" id="ARBA00022723"/>
    </source>
</evidence>
<evidence type="ECO:0000256" key="5">
    <source>
        <dbReference type="SAM" id="Phobius"/>
    </source>
</evidence>
<dbReference type="AlphaFoldDB" id="A0A9P8C2Z8"/>
<evidence type="ECO:0000256" key="4">
    <source>
        <dbReference type="PROSITE-ProRule" id="PRU00134"/>
    </source>
</evidence>
<keyword evidence="5" id="KW-0472">Membrane</keyword>
<evidence type="ECO:0000313" key="8">
    <source>
        <dbReference type="Proteomes" id="UP000824998"/>
    </source>
</evidence>
<comment type="caution">
    <text evidence="7">The sequence shown here is derived from an EMBL/GenBank/DDBJ whole genome shotgun (WGS) entry which is preliminary data.</text>
</comment>
<evidence type="ECO:0000259" key="6">
    <source>
        <dbReference type="PROSITE" id="PS50865"/>
    </source>
</evidence>
<keyword evidence="3" id="KW-0862">Zinc</keyword>
<dbReference type="OrthoDB" id="437457at2759"/>
<dbReference type="EMBL" id="MU251596">
    <property type="protein sequence ID" value="KAG9231525.1"/>
    <property type="molecule type" value="Genomic_DNA"/>
</dbReference>
<sequence>MSTVVSDLCQVCNKSTVHVCNHCKSAYYCSTTCQHADWLTHALLCAVFPHFDASNRPTDKHVRAIFFPVGNTTPKFIWLHCEWHDEDNGRYQHAKFKPLLGSEAFSSQITIQYNAILKRELSDTIYVCHRDAFLIDGSETNKSIANIATTAHHDWRGPIIAYGKVGVGFYKPACRDLDMTDFRHITDFLFSYNLKSTLAAQQPIVAPLTMPILAACIVTAVLVALSLRFIFTG</sequence>
<keyword evidence="5" id="KW-1133">Transmembrane helix</keyword>
<dbReference type="Gene3D" id="6.10.140.2220">
    <property type="match status" value="1"/>
</dbReference>